<dbReference type="SMART" id="SM00213">
    <property type="entry name" value="UBQ"/>
    <property type="match status" value="4"/>
</dbReference>
<keyword evidence="1" id="KW-1017">Isopeptide bond</keyword>
<dbReference type="InterPro" id="IPR000626">
    <property type="entry name" value="Ubiquitin-like_dom"/>
</dbReference>
<dbReference type="Pfam" id="PF00240">
    <property type="entry name" value="ubiquitin"/>
    <property type="match status" value="2"/>
</dbReference>
<dbReference type="PROSITE" id="PS50053">
    <property type="entry name" value="UBIQUITIN_2"/>
    <property type="match status" value="2"/>
</dbReference>
<protein>
    <submittedName>
        <fullName evidence="4">Polyubiquitin</fullName>
    </submittedName>
</protein>
<dbReference type="InterPro" id="IPR019954">
    <property type="entry name" value="Ubiquitin_CS"/>
</dbReference>
<dbReference type="Pfam" id="PF14560">
    <property type="entry name" value="Ubiquitin_2"/>
    <property type="match status" value="1"/>
</dbReference>
<dbReference type="Gene3D" id="3.10.20.90">
    <property type="entry name" value="Phosphatidylinositol 3-kinase Catalytic Subunit, Chain A, domain 1"/>
    <property type="match status" value="4"/>
</dbReference>
<evidence type="ECO:0000313" key="4">
    <source>
        <dbReference type="EMBL" id="EMS50741.1"/>
    </source>
</evidence>
<name>M7YUF9_TRIUA</name>
<accession>M7YUF9</accession>
<keyword evidence="2" id="KW-0832">Ubl conjugation</keyword>
<evidence type="ECO:0000259" key="3">
    <source>
        <dbReference type="PROSITE" id="PS50053"/>
    </source>
</evidence>
<dbReference type="SUPFAM" id="SSF54236">
    <property type="entry name" value="Ubiquitin-like"/>
    <property type="match status" value="4"/>
</dbReference>
<dbReference type="EMBL" id="KD228168">
    <property type="protein sequence ID" value="EMS50741.1"/>
    <property type="molecule type" value="Genomic_DNA"/>
</dbReference>
<sequence>MLPRVEALAADRARVEETNKAQHQLLETLYARLLQAEASRERWKTAYTELPPGANPKLAELKKSDSAADNSHLKMEIFVKIQSTNLRIKRKIHCLKTVILEVKGSDTIWDVKDKIRDKEGIPVGQQRLIFGSKLLVGSCTLEDYSIVEESALTLDLVPRGMHIFVRPLTDRIMTIDVDREDTISSVKAMIFEKNGIPPRRQRLCFAGKQLEDGRTLADYDVYNESTLFLVVRLHKCEGGRMHINIMVKTLNDKIITTEVEGEDSIYSVKTVSHLCWNVMDDGLTLADYDVPNGSTIYLVSRLMRISVRTVSWMKIIEHAFMQSQTIEDIKAWIYSEVGILPEQQQLSDPGGAPLAEEILYSCTLVLQIRPPGCQ</sequence>
<organism evidence="4">
    <name type="scientific">Triticum urartu</name>
    <name type="common">Red wild einkorn</name>
    <name type="synonym">Crithodium urartu</name>
    <dbReference type="NCBI Taxonomy" id="4572"/>
    <lineage>
        <taxon>Eukaryota</taxon>
        <taxon>Viridiplantae</taxon>
        <taxon>Streptophyta</taxon>
        <taxon>Embryophyta</taxon>
        <taxon>Tracheophyta</taxon>
        <taxon>Spermatophyta</taxon>
        <taxon>Magnoliopsida</taxon>
        <taxon>Liliopsida</taxon>
        <taxon>Poales</taxon>
        <taxon>Poaceae</taxon>
        <taxon>BOP clade</taxon>
        <taxon>Pooideae</taxon>
        <taxon>Triticodae</taxon>
        <taxon>Triticeae</taxon>
        <taxon>Triticinae</taxon>
        <taxon>Triticum</taxon>
    </lineage>
</organism>
<dbReference type="GO" id="GO:0003729">
    <property type="term" value="F:mRNA binding"/>
    <property type="evidence" value="ECO:0007669"/>
    <property type="project" value="UniProtKB-ARBA"/>
</dbReference>
<dbReference type="PROSITE" id="PS00299">
    <property type="entry name" value="UBIQUITIN_1"/>
    <property type="match status" value="1"/>
</dbReference>
<evidence type="ECO:0000256" key="1">
    <source>
        <dbReference type="ARBA" id="ARBA00022499"/>
    </source>
</evidence>
<reference evidence="4" key="1">
    <citation type="journal article" date="2013" name="Nature">
        <title>Draft genome of the wheat A-genome progenitor Triticum urartu.</title>
        <authorList>
            <person name="Ling H.Q."/>
            <person name="Zhao S."/>
            <person name="Liu D."/>
            <person name="Wang J."/>
            <person name="Sun H."/>
            <person name="Zhang C."/>
            <person name="Fan H."/>
            <person name="Li D."/>
            <person name="Dong L."/>
            <person name="Tao Y."/>
            <person name="Gao C."/>
            <person name="Wu H."/>
            <person name="Li Y."/>
            <person name="Cui Y."/>
            <person name="Guo X."/>
            <person name="Zheng S."/>
            <person name="Wang B."/>
            <person name="Yu K."/>
            <person name="Liang Q."/>
            <person name="Yang W."/>
            <person name="Lou X."/>
            <person name="Chen J."/>
            <person name="Feng M."/>
            <person name="Jian J."/>
            <person name="Zhang X."/>
            <person name="Luo G."/>
            <person name="Jiang Y."/>
            <person name="Liu J."/>
            <person name="Wang Z."/>
            <person name="Sha Y."/>
            <person name="Zhang B."/>
            <person name="Wu H."/>
            <person name="Tang D."/>
            <person name="Shen Q."/>
            <person name="Xue P."/>
            <person name="Zou S."/>
            <person name="Wang X."/>
            <person name="Liu X."/>
            <person name="Wang F."/>
            <person name="Yang Y."/>
            <person name="An X."/>
            <person name="Dong Z."/>
            <person name="Zhang K."/>
            <person name="Zhang X."/>
            <person name="Luo M.C."/>
            <person name="Dvorak J."/>
            <person name="Tong Y."/>
            <person name="Wang J."/>
            <person name="Yang H."/>
            <person name="Li Z."/>
            <person name="Wang D."/>
            <person name="Zhang A."/>
            <person name="Wang J."/>
        </authorList>
    </citation>
    <scope>NUCLEOTIDE SEQUENCE</scope>
</reference>
<dbReference type="AlphaFoldDB" id="M7YUF9"/>
<evidence type="ECO:0000256" key="2">
    <source>
        <dbReference type="ARBA" id="ARBA00022843"/>
    </source>
</evidence>
<feature type="domain" description="Ubiquitin-like" evidence="3">
    <location>
        <begin position="161"/>
        <end position="232"/>
    </location>
</feature>
<dbReference type="FunFam" id="3.10.20.90:FF:000211">
    <property type="entry name" value="Polyubiquitin 9"/>
    <property type="match status" value="1"/>
</dbReference>
<dbReference type="eggNOG" id="KOG0001">
    <property type="taxonomic scope" value="Eukaryota"/>
</dbReference>
<dbReference type="InterPro" id="IPR050158">
    <property type="entry name" value="Ubiquitin_ubiquitin-like"/>
</dbReference>
<proteinExistence type="predicted"/>
<dbReference type="STRING" id="4572.M7YUF9"/>
<dbReference type="InterPro" id="IPR019956">
    <property type="entry name" value="Ubiquitin_dom"/>
</dbReference>
<gene>
    <name evidence="4" type="ORF">TRIUR3_06146</name>
</gene>
<feature type="domain" description="Ubiquitin-like" evidence="3">
    <location>
        <begin position="75"/>
        <end position="161"/>
    </location>
</feature>
<dbReference type="PRINTS" id="PR00348">
    <property type="entry name" value="UBIQUITIN"/>
</dbReference>
<dbReference type="InterPro" id="IPR029071">
    <property type="entry name" value="Ubiquitin-like_domsf"/>
</dbReference>
<dbReference type="PANTHER" id="PTHR10666">
    <property type="entry name" value="UBIQUITIN"/>
    <property type="match status" value="1"/>
</dbReference>
<dbReference type="OMA" id="EHAYKRR"/>